<dbReference type="PANTHER" id="PTHR30535:SF34">
    <property type="entry name" value="MOLYBDATE-BINDING PROTEIN MOLA"/>
    <property type="match status" value="1"/>
</dbReference>
<sequence>MLNGRGRLRLRIAALALLAWSLGCGAAAAHAPSACTTDGAHARAVVDMAGRTVALPPAVNRVATVGSVPVINGYLFALGAGRTIVNGLPARFTQSKRWWLQTAIAPYLADRPVLQGQINSEVDLETLVRLAPDLVITMDRTRIRALETARIPVLFLEWKDASDIRANLHLLGCALDRRPQGEDYLRYLDDTMRRIRQALDGVPRAERPKVLYFNPNTMATPLDIANWWIEEAGGQSVTAGLAGGGTAHYSHEQLLLWNPDILIVNSPEQKTAIYQDERFARLPAVRNQRVHVTPVGAHAWGQRTIEQPLTVLWAAQLFHPARLADIDLVGELRTFYRRFFDYPLTEQEARAILASHPR</sequence>
<dbReference type="EMBL" id="SSOC01000005">
    <property type="protein sequence ID" value="THF63957.1"/>
    <property type="molecule type" value="Genomic_DNA"/>
</dbReference>
<accession>A0A4S4AVB4</accession>
<protein>
    <submittedName>
        <fullName evidence="3">ABC transporter substrate-binding protein</fullName>
    </submittedName>
</protein>
<dbReference type="Pfam" id="PF01497">
    <property type="entry name" value="Peripla_BP_2"/>
    <property type="match status" value="1"/>
</dbReference>
<dbReference type="Proteomes" id="UP000308430">
    <property type="component" value="Unassembled WGS sequence"/>
</dbReference>
<dbReference type="AlphaFoldDB" id="A0A4S4AVB4"/>
<gene>
    <name evidence="3" type="ORF">E6C76_15405</name>
</gene>
<evidence type="ECO:0000313" key="3">
    <source>
        <dbReference type="EMBL" id="THF63957.1"/>
    </source>
</evidence>
<dbReference type="PROSITE" id="PS51257">
    <property type="entry name" value="PROKAR_LIPOPROTEIN"/>
    <property type="match status" value="1"/>
</dbReference>
<dbReference type="PANTHER" id="PTHR30535">
    <property type="entry name" value="VITAMIN B12-BINDING PROTEIN"/>
    <property type="match status" value="1"/>
</dbReference>
<dbReference type="PROSITE" id="PS50983">
    <property type="entry name" value="FE_B12_PBP"/>
    <property type="match status" value="1"/>
</dbReference>
<dbReference type="RefSeq" id="WP_136349115.1">
    <property type="nucleotide sequence ID" value="NZ_SSOC01000005.1"/>
</dbReference>
<dbReference type="InterPro" id="IPR050902">
    <property type="entry name" value="ABC_Transporter_SBP"/>
</dbReference>
<keyword evidence="1" id="KW-0732">Signal</keyword>
<keyword evidence="4" id="KW-1185">Reference proteome</keyword>
<dbReference type="SUPFAM" id="SSF53807">
    <property type="entry name" value="Helical backbone' metal receptor"/>
    <property type="match status" value="1"/>
</dbReference>
<feature type="chain" id="PRO_5020761674" evidence="1">
    <location>
        <begin position="27"/>
        <end position="358"/>
    </location>
</feature>
<name>A0A4S4AVB4_9RHOO</name>
<evidence type="ECO:0000256" key="1">
    <source>
        <dbReference type="SAM" id="SignalP"/>
    </source>
</evidence>
<evidence type="ECO:0000259" key="2">
    <source>
        <dbReference type="PROSITE" id="PS50983"/>
    </source>
</evidence>
<dbReference type="Gene3D" id="1.20.58.2180">
    <property type="match status" value="1"/>
</dbReference>
<proteinExistence type="predicted"/>
<dbReference type="Gene3D" id="3.40.50.1980">
    <property type="entry name" value="Nitrogenase molybdenum iron protein domain"/>
    <property type="match status" value="2"/>
</dbReference>
<feature type="domain" description="Fe/B12 periplasmic-binding" evidence="2">
    <location>
        <begin position="63"/>
        <end position="322"/>
    </location>
</feature>
<organism evidence="3 4">
    <name type="scientific">Pseudothauera nasutitermitis</name>
    <dbReference type="NCBI Taxonomy" id="2565930"/>
    <lineage>
        <taxon>Bacteria</taxon>
        <taxon>Pseudomonadati</taxon>
        <taxon>Pseudomonadota</taxon>
        <taxon>Betaproteobacteria</taxon>
        <taxon>Rhodocyclales</taxon>
        <taxon>Zoogloeaceae</taxon>
        <taxon>Pseudothauera</taxon>
    </lineage>
</organism>
<reference evidence="3 4" key="1">
    <citation type="submission" date="2019-04" db="EMBL/GenBank/DDBJ databases">
        <title>Azoarcus nasutitermitis sp. nov. isolated from termite nest.</title>
        <authorList>
            <person name="Lin S.-Y."/>
            <person name="Hameed A."/>
            <person name="Hsu Y.-H."/>
            <person name="Young C.-C."/>
        </authorList>
    </citation>
    <scope>NUCLEOTIDE SEQUENCE [LARGE SCALE GENOMIC DNA]</scope>
    <source>
        <strain evidence="3 4">CC-YHH838</strain>
    </source>
</reference>
<comment type="caution">
    <text evidence="3">The sequence shown here is derived from an EMBL/GenBank/DDBJ whole genome shotgun (WGS) entry which is preliminary data.</text>
</comment>
<feature type="signal peptide" evidence="1">
    <location>
        <begin position="1"/>
        <end position="26"/>
    </location>
</feature>
<dbReference type="OrthoDB" id="9775594at2"/>
<evidence type="ECO:0000313" key="4">
    <source>
        <dbReference type="Proteomes" id="UP000308430"/>
    </source>
</evidence>
<dbReference type="InterPro" id="IPR002491">
    <property type="entry name" value="ABC_transptr_periplasmic_BD"/>
</dbReference>